<keyword evidence="3 9" id="KW-0812">Transmembrane</keyword>
<gene>
    <name evidence="10" type="ORF">LSH36_545g01022</name>
</gene>
<evidence type="ECO:0000256" key="4">
    <source>
        <dbReference type="ARBA" id="ARBA00022989"/>
    </source>
</evidence>
<dbReference type="PANTHER" id="PTHR10258:SF8">
    <property type="entry name" value="CALCIUM-ACTIVATED POTASSIUM CHANNEL BK ALPHA SUBUNIT DOMAIN-CONTAINING PROTEIN"/>
    <property type="match status" value="1"/>
</dbReference>
<sequence length="422" mass="48534">MKRRLTCSVKYFCLGAFLIFLGSVLLCGFGLTIVLPHEATRHWPEVTCQVINSSYSSRICSCEYQAREISDPRQCLDSYNCLHVTVMYRIHESMSSTWLPMINITSHAGVNRSRDIKFKQSADEEFSSVYPGINNVIIGRLYRSWEDEFFKTCALHECGDEYWNMKQVYKFQRLWGQPGHSFTCYYDPNDVTQVILDRRPTSQMIHAMLWPTMFLVIGLLIWLGLWLGCWQVDMEKYSQPNIDRTRAPILPIQYDIHCIGPLDRGIIQCLKLEYQVRLMHHTVQEVDYYIINDIKEDMSVYDAVSWIGSNQRHPTPETVNTCFNKAGFPNKATSAVTSTTDDVALDVKLDSSHLAELCAAPSTELDLPDSMTAKEFINFANSATATEELPGDWEQLQLDKNRDGEHSLKRKKRRSHVAHICS</sequence>
<evidence type="ECO:0000256" key="6">
    <source>
        <dbReference type="ARBA" id="ARBA00023136"/>
    </source>
</evidence>
<feature type="transmembrane region" description="Helical" evidence="9">
    <location>
        <begin position="208"/>
        <end position="229"/>
    </location>
</feature>
<evidence type="ECO:0000313" key="11">
    <source>
        <dbReference type="Proteomes" id="UP001208570"/>
    </source>
</evidence>
<evidence type="ECO:0000256" key="5">
    <source>
        <dbReference type="ARBA" id="ARBA00023065"/>
    </source>
</evidence>
<keyword evidence="8" id="KW-0407">Ion channel</keyword>
<keyword evidence="2" id="KW-0813">Transport</keyword>
<keyword evidence="5" id="KW-0406">Ion transport</keyword>
<name>A0AAD9MW33_9ANNE</name>
<feature type="transmembrane region" description="Helical" evidence="9">
    <location>
        <begin position="12"/>
        <end position="35"/>
    </location>
</feature>
<comment type="subcellular location">
    <subcellularLocation>
        <location evidence="1">Membrane</location>
        <topology evidence="1">Multi-pass membrane protein</topology>
    </subcellularLocation>
</comment>
<dbReference type="EMBL" id="JAODUP010000545">
    <property type="protein sequence ID" value="KAK2147595.1"/>
    <property type="molecule type" value="Genomic_DNA"/>
</dbReference>
<keyword evidence="7" id="KW-0325">Glycoprotein</keyword>
<evidence type="ECO:0000256" key="3">
    <source>
        <dbReference type="ARBA" id="ARBA00022692"/>
    </source>
</evidence>
<comment type="caution">
    <text evidence="10">The sequence shown here is derived from an EMBL/GenBank/DDBJ whole genome shotgun (WGS) entry which is preliminary data.</text>
</comment>
<proteinExistence type="predicted"/>
<dbReference type="PANTHER" id="PTHR10258">
    <property type="entry name" value="CALCIUM-ACTIVATED POTASSIUM CHANNEL SUBUNIT BETA"/>
    <property type="match status" value="1"/>
</dbReference>
<evidence type="ECO:0000256" key="9">
    <source>
        <dbReference type="SAM" id="Phobius"/>
    </source>
</evidence>
<dbReference type="GO" id="GO:0008076">
    <property type="term" value="C:voltage-gated potassium channel complex"/>
    <property type="evidence" value="ECO:0007669"/>
    <property type="project" value="TreeGrafter"/>
</dbReference>
<reference evidence="10" key="1">
    <citation type="journal article" date="2023" name="Mol. Biol. Evol.">
        <title>Third-Generation Sequencing Reveals the Adaptive Role of the Epigenome in Three Deep-Sea Polychaetes.</title>
        <authorList>
            <person name="Perez M."/>
            <person name="Aroh O."/>
            <person name="Sun Y."/>
            <person name="Lan Y."/>
            <person name="Juniper S.K."/>
            <person name="Young C.R."/>
            <person name="Angers B."/>
            <person name="Qian P.Y."/>
        </authorList>
    </citation>
    <scope>NUCLEOTIDE SEQUENCE</scope>
    <source>
        <strain evidence="10">P08H-3</strain>
    </source>
</reference>
<dbReference type="GO" id="GO:0005513">
    <property type="term" value="P:detection of calcium ion"/>
    <property type="evidence" value="ECO:0007669"/>
    <property type="project" value="TreeGrafter"/>
</dbReference>
<dbReference type="GO" id="GO:0015459">
    <property type="term" value="F:potassium channel regulator activity"/>
    <property type="evidence" value="ECO:0007669"/>
    <property type="project" value="TreeGrafter"/>
</dbReference>
<organism evidence="10 11">
    <name type="scientific">Paralvinella palmiformis</name>
    <dbReference type="NCBI Taxonomy" id="53620"/>
    <lineage>
        <taxon>Eukaryota</taxon>
        <taxon>Metazoa</taxon>
        <taxon>Spiralia</taxon>
        <taxon>Lophotrochozoa</taxon>
        <taxon>Annelida</taxon>
        <taxon>Polychaeta</taxon>
        <taxon>Sedentaria</taxon>
        <taxon>Canalipalpata</taxon>
        <taxon>Terebellida</taxon>
        <taxon>Terebelliformia</taxon>
        <taxon>Alvinellidae</taxon>
        <taxon>Paralvinella</taxon>
    </lineage>
</organism>
<protein>
    <submittedName>
        <fullName evidence="10">Uncharacterized protein</fullName>
    </submittedName>
</protein>
<evidence type="ECO:0000256" key="8">
    <source>
        <dbReference type="ARBA" id="ARBA00023303"/>
    </source>
</evidence>
<keyword evidence="4 9" id="KW-1133">Transmembrane helix</keyword>
<dbReference type="Pfam" id="PF03185">
    <property type="entry name" value="CaKB"/>
    <property type="match status" value="1"/>
</dbReference>
<keyword evidence="11" id="KW-1185">Reference proteome</keyword>
<accession>A0AAD9MW33</accession>
<evidence type="ECO:0000313" key="10">
    <source>
        <dbReference type="EMBL" id="KAK2147595.1"/>
    </source>
</evidence>
<evidence type="ECO:0000256" key="7">
    <source>
        <dbReference type="ARBA" id="ARBA00023180"/>
    </source>
</evidence>
<dbReference type="Proteomes" id="UP001208570">
    <property type="component" value="Unassembled WGS sequence"/>
</dbReference>
<dbReference type="GO" id="GO:0015269">
    <property type="term" value="F:calcium-activated potassium channel activity"/>
    <property type="evidence" value="ECO:0007669"/>
    <property type="project" value="InterPro"/>
</dbReference>
<evidence type="ECO:0000256" key="1">
    <source>
        <dbReference type="ARBA" id="ARBA00004141"/>
    </source>
</evidence>
<dbReference type="AlphaFoldDB" id="A0AAD9MW33"/>
<keyword evidence="6 9" id="KW-0472">Membrane</keyword>
<evidence type="ECO:0000256" key="2">
    <source>
        <dbReference type="ARBA" id="ARBA00022448"/>
    </source>
</evidence>
<dbReference type="InterPro" id="IPR003930">
    <property type="entry name" value="K_chnl_Ca-activ_BK_bsu"/>
</dbReference>